<evidence type="ECO:0000256" key="6">
    <source>
        <dbReference type="SAM" id="Coils"/>
    </source>
</evidence>
<dbReference type="AlphaFoldDB" id="A0A4Y9AK52"/>
<dbReference type="Pfam" id="PF00350">
    <property type="entry name" value="Dynamin_N"/>
    <property type="match status" value="2"/>
</dbReference>
<dbReference type="Gene3D" id="3.40.50.300">
    <property type="entry name" value="P-loop containing nucleotide triphosphate hydrolases"/>
    <property type="match status" value="2"/>
</dbReference>
<dbReference type="CDD" id="cd09912">
    <property type="entry name" value="DLP_2"/>
    <property type="match status" value="2"/>
</dbReference>
<name>A0A4Y9AK52_9BACI</name>
<accession>A0A4Y9AK52</accession>
<evidence type="ECO:0000313" key="8">
    <source>
        <dbReference type="EMBL" id="TFJ94771.1"/>
    </source>
</evidence>
<gene>
    <name evidence="8" type="ORF">E4U82_02330</name>
</gene>
<keyword evidence="2" id="KW-0547">Nucleotide-binding</keyword>
<evidence type="ECO:0000256" key="4">
    <source>
        <dbReference type="ARBA" id="ARBA00023134"/>
    </source>
</evidence>
<keyword evidence="3" id="KW-0378">Hydrolase</keyword>
<dbReference type="GO" id="GO:0003924">
    <property type="term" value="F:GTPase activity"/>
    <property type="evidence" value="ECO:0007669"/>
    <property type="project" value="InterPro"/>
</dbReference>
<evidence type="ECO:0000256" key="1">
    <source>
        <dbReference type="ARBA" id="ARBA00004370"/>
    </source>
</evidence>
<evidence type="ECO:0000313" key="9">
    <source>
        <dbReference type="Proteomes" id="UP000298484"/>
    </source>
</evidence>
<dbReference type="PANTHER" id="PTHR10465">
    <property type="entry name" value="TRANSMEMBRANE GTPASE FZO1"/>
    <property type="match status" value="1"/>
</dbReference>
<sequence length="1236" mass="142221">MVLLCYNTPQKCLYGKETNNVMLTEVNQTQFTQQHLAGLYQAMVENGDAKSADKLLQIYEKWTDQAFMIGFTGHFSAGKSSMINYLLEKSILPKSPVPTSANVVKIKSGKGVARVYTNDGEVFEYEEPYDIDMIKEYAKDKAGIREMEINTKETILPAGCTVIDTPGIDAADDADRLITESSLHLVDVLFYVMDYNHVQSEVNLHFLKEVQDFGIPVYMIINQIDKHNDQELTFENFTGNIKRTFDRWSIYPEIIYYSSLMNSDAPHNQIDDIKVKLFSLLNTERDALYSIERSVYQVVQEHKDYLQQLYEDETTDMEGQDGEHSTDVAARLDQLHTAIARLNSIPDQLGTDFHKEVTTTLNNAYLMPATLRDTAQLFLESQQRDFKVGLLASKKKTKEERHKRENDFLIGLQQSIETSVKWRLRDKLLNLLQDYELYNQELTEHIQNMSITYDAGKLKALIKPGATVNGDYVLRYTNDITQDVKQSYKRETQKLWNSIHEAITQKTATDLSACESERHDLEQFYEQHKKHETLRNDLQEKHRKLDMALTDPKPDSNVWRKMDDALAANHVSVKQTTSLPVWQTSEPAAVETTEEPDERLSEKATYPVDHILADLVKTTETISDLPGFQPITGDLQRKYERLNDRTYTIALFGAFSAGKSSLANALIGEPILPSAPNPTTAVINRIHPVTKGKEHGTVVVKMKDETTLVHDLMSLISQFSPETGSLDELLNWIAARHIHQSNHLPKTHQAYVTAILDGYDHMRAVIGQEMTIDLNDFVTYVTDETIACYLESVDLYYDCSLTREGITLVDTPGADSINARHTDVAFDYIKYADAILYVTYYNHAFSRADQDFLMQLGRVKDSFHLDKMFFIMNASDLAEDASELHMVQQYIREKLTGLGIRFPRLFPVSSKQSMDEKRNHRALNSQMKTFEAAFNDFIHHELASITIKAAIRDIQRAKKAVEQYLDSVQMNAAEKEQTRADLMEKQSSLKQLVDDIDNDLYQQKISQKLEKQLYYVLERQSIRFHDLFKETFNPATITGSGKEAQQQLKNSLRNLLDYAGYELLQELRAVSLRMESFIYELKQKVYLDYTSKSYHIDSAFLLPDFEESELITPEYEQAFLNLDTQTFDKALKQFNGTKAFFAKNEKESMKENLLKCLYPFATDYIAENQEKMRVSYSRQWNGMMDTIKSFIVQHAENYIDNQLQMISDQSIDPGTLSQKHERLTSILRQYEEMTEE</sequence>
<dbReference type="GO" id="GO:0016020">
    <property type="term" value="C:membrane"/>
    <property type="evidence" value="ECO:0007669"/>
    <property type="project" value="UniProtKB-SubCell"/>
</dbReference>
<reference evidence="8 9" key="1">
    <citation type="submission" date="2019-03" db="EMBL/GenBank/DDBJ databases">
        <title>Genome sequence of Lentibacillus salicampi ATCC BAA-719.</title>
        <authorList>
            <person name="Maclea K.S."/>
            <person name="Simoes Junior M."/>
        </authorList>
    </citation>
    <scope>NUCLEOTIDE SEQUENCE [LARGE SCALE GENOMIC DNA]</scope>
    <source>
        <strain evidence="8 9">ATCC BAA-719</strain>
    </source>
</reference>
<comment type="subcellular location">
    <subcellularLocation>
        <location evidence="1">Membrane</location>
    </subcellularLocation>
</comment>
<dbReference type="Proteomes" id="UP000298484">
    <property type="component" value="Unassembled WGS sequence"/>
</dbReference>
<evidence type="ECO:0000256" key="5">
    <source>
        <dbReference type="ARBA" id="ARBA00023136"/>
    </source>
</evidence>
<proteinExistence type="predicted"/>
<feature type="domain" description="Dynamin N-terminal" evidence="7">
    <location>
        <begin position="649"/>
        <end position="873"/>
    </location>
</feature>
<keyword evidence="5" id="KW-0472">Membrane</keyword>
<dbReference type="EMBL" id="SRHY01000001">
    <property type="protein sequence ID" value="TFJ94771.1"/>
    <property type="molecule type" value="Genomic_DNA"/>
</dbReference>
<dbReference type="GO" id="GO:0005525">
    <property type="term" value="F:GTP binding"/>
    <property type="evidence" value="ECO:0007669"/>
    <property type="project" value="UniProtKB-KW"/>
</dbReference>
<keyword evidence="9" id="KW-1185">Reference proteome</keyword>
<evidence type="ECO:0000256" key="3">
    <source>
        <dbReference type="ARBA" id="ARBA00022801"/>
    </source>
</evidence>
<feature type="domain" description="Dynamin N-terminal" evidence="7">
    <location>
        <begin position="69"/>
        <end position="221"/>
    </location>
</feature>
<keyword evidence="4" id="KW-0342">GTP-binding</keyword>
<dbReference type="InterPro" id="IPR027417">
    <property type="entry name" value="P-loop_NTPase"/>
</dbReference>
<dbReference type="OrthoDB" id="5477114at2"/>
<keyword evidence="6" id="KW-0175">Coiled coil</keyword>
<feature type="coiled-coil region" evidence="6">
    <location>
        <begin position="947"/>
        <end position="985"/>
    </location>
</feature>
<evidence type="ECO:0000259" key="7">
    <source>
        <dbReference type="Pfam" id="PF00350"/>
    </source>
</evidence>
<dbReference type="SUPFAM" id="SSF52540">
    <property type="entry name" value="P-loop containing nucleoside triphosphate hydrolases"/>
    <property type="match status" value="2"/>
</dbReference>
<comment type="caution">
    <text evidence="8">The sequence shown here is derived from an EMBL/GenBank/DDBJ whole genome shotgun (WGS) entry which is preliminary data.</text>
</comment>
<dbReference type="InterPro" id="IPR027094">
    <property type="entry name" value="Mitofusin_fam"/>
</dbReference>
<protein>
    <recommendedName>
        <fullName evidence="7">Dynamin N-terminal domain-containing protein</fullName>
    </recommendedName>
</protein>
<evidence type="ECO:0000256" key="2">
    <source>
        <dbReference type="ARBA" id="ARBA00022741"/>
    </source>
</evidence>
<dbReference type="PANTHER" id="PTHR10465:SF0">
    <property type="entry name" value="SARCALUMENIN"/>
    <property type="match status" value="1"/>
</dbReference>
<organism evidence="8 9">
    <name type="scientific">Lentibacillus salicampi</name>
    <dbReference type="NCBI Taxonomy" id="175306"/>
    <lineage>
        <taxon>Bacteria</taxon>
        <taxon>Bacillati</taxon>
        <taxon>Bacillota</taxon>
        <taxon>Bacilli</taxon>
        <taxon>Bacillales</taxon>
        <taxon>Bacillaceae</taxon>
        <taxon>Lentibacillus</taxon>
    </lineage>
</organism>
<dbReference type="InterPro" id="IPR045063">
    <property type="entry name" value="Dynamin_N"/>
</dbReference>